<evidence type="ECO:0000313" key="2">
    <source>
        <dbReference type="Proteomes" id="UP000590564"/>
    </source>
</evidence>
<evidence type="ECO:0000313" key="1">
    <source>
        <dbReference type="EMBL" id="MBB6496995.1"/>
    </source>
</evidence>
<comment type="caution">
    <text evidence="1">The sequence shown here is derived from an EMBL/GenBank/DDBJ whole genome shotgun (WGS) entry which is preliminary data.</text>
</comment>
<dbReference type="Proteomes" id="UP000590564">
    <property type="component" value="Unassembled WGS sequence"/>
</dbReference>
<accession>A0A7J9SBF2</accession>
<dbReference type="EMBL" id="JACHED010000002">
    <property type="protein sequence ID" value="MBB6496995.1"/>
    <property type="molecule type" value="Genomic_DNA"/>
</dbReference>
<sequence length="66" mass="7136">MIKRYFLFLLVLMCAGGSVNAVTCTVPETCTATDFYVILSDDTMSQDLVISTLSAYDFSVSAPVIS</sequence>
<proteinExistence type="predicted"/>
<gene>
    <name evidence="1" type="ORF">HNP96_001036</name>
</gene>
<name>A0A7J9SBF2_METMI</name>
<feature type="non-terminal residue" evidence="1">
    <location>
        <position position="66"/>
    </location>
</feature>
<organism evidence="1 2">
    <name type="scientific">Methanococcus maripaludis</name>
    <name type="common">Methanococcus deltae</name>
    <dbReference type="NCBI Taxonomy" id="39152"/>
    <lineage>
        <taxon>Archaea</taxon>
        <taxon>Methanobacteriati</taxon>
        <taxon>Methanobacteriota</taxon>
        <taxon>Methanomada group</taxon>
        <taxon>Methanococci</taxon>
        <taxon>Methanococcales</taxon>
        <taxon>Methanococcaceae</taxon>
        <taxon>Methanococcus</taxon>
    </lineage>
</organism>
<reference evidence="1 2" key="1">
    <citation type="submission" date="2020-08" db="EMBL/GenBank/DDBJ databases">
        <title>Genomic Encyclopedia of Type Strains, Phase IV (KMG-V): Genome sequencing to study the core and pangenomes of soil and plant-associated prokaryotes.</title>
        <authorList>
            <person name="Whitman W."/>
        </authorList>
    </citation>
    <scope>NUCLEOTIDE SEQUENCE [LARGE SCALE GENOMIC DNA]</scope>
    <source>
        <strain evidence="1 2">D1</strain>
    </source>
</reference>
<dbReference type="AlphaFoldDB" id="A0A7J9SBF2"/>
<protein>
    <submittedName>
        <fullName evidence="1">Uncharacterized protein</fullName>
    </submittedName>
</protein>